<keyword evidence="4" id="KW-1185">Reference proteome</keyword>
<evidence type="ECO:0000256" key="1">
    <source>
        <dbReference type="SAM" id="MobiDB-lite"/>
    </source>
</evidence>
<evidence type="ECO:0000313" key="3">
    <source>
        <dbReference type="EMBL" id="WAL68245.1"/>
    </source>
</evidence>
<name>A0ABY7B7D4_9PSEU</name>
<dbReference type="Proteomes" id="UP001163203">
    <property type="component" value="Chromosome"/>
</dbReference>
<dbReference type="EMBL" id="CP113836">
    <property type="protein sequence ID" value="WAL68245.1"/>
    <property type="molecule type" value="Genomic_DNA"/>
</dbReference>
<dbReference type="RefSeq" id="WP_268758338.1">
    <property type="nucleotide sequence ID" value="NZ_CP113836.1"/>
</dbReference>
<feature type="transmembrane region" description="Helical" evidence="2">
    <location>
        <begin position="40"/>
        <end position="59"/>
    </location>
</feature>
<accession>A0ABY7B7D4</accession>
<keyword evidence="2" id="KW-0812">Transmembrane</keyword>
<keyword evidence="2" id="KW-0472">Membrane</keyword>
<evidence type="ECO:0000256" key="2">
    <source>
        <dbReference type="SAM" id="Phobius"/>
    </source>
</evidence>
<keyword evidence="2" id="KW-1133">Transmembrane helix</keyword>
<feature type="region of interest" description="Disordered" evidence="1">
    <location>
        <begin position="65"/>
        <end position="115"/>
    </location>
</feature>
<organism evidence="3 4">
    <name type="scientific">Amycolatopsis cynarae</name>
    <dbReference type="NCBI Taxonomy" id="2995223"/>
    <lineage>
        <taxon>Bacteria</taxon>
        <taxon>Bacillati</taxon>
        <taxon>Actinomycetota</taxon>
        <taxon>Actinomycetes</taxon>
        <taxon>Pseudonocardiales</taxon>
        <taxon>Pseudonocardiaceae</taxon>
        <taxon>Amycolatopsis</taxon>
    </lineage>
</organism>
<evidence type="ECO:0000313" key="4">
    <source>
        <dbReference type="Proteomes" id="UP001163203"/>
    </source>
</evidence>
<gene>
    <name evidence="3" type="ORF">ORV05_10915</name>
</gene>
<protein>
    <submittedName>
        <fullName evidence="3">Uncharacterized protein</fullName>
    </submittedName>
</protein>
<proteinExistence type="predicted"/>
<reference evidence="3" key="1">
    <citation type="submission" date="2022-11" db="EMBL/GenBank/DDBJ databases">
        <authorList>
            <person name="Mo P."/>
        </authorList>
    </citation>
    <scope>NUCLEOTIDE SEQUENCE</scope>
    <source>
        <strain evidence="3">HUAS 11-8</strain>
    </source>
</reference>
<sequence length="255" mass="26619">MPDIDEFRAALRQEPEQGYRVPDLDAVVALGKRIRRRRRMAAASGVVAVAAAVVVVLGLTSQLRPGAPRVGDGGPAISVARPPAPATTAGESSAPPEDVVPTAGESSTPVGDVVPTGIHDEAGEIVLYAVGLDEAALPDVHFGLAVGHRGPSGRVAMDRVANVITGTDRAPGFRVFDGGTDETETRTWVPAFGYYVGPAARITTTVRGKTVEASLASWSKDPNVVFFWFTRDEVPDGTLATPPRAYTADGSALPK</sequence>